<feature type="chain" id="PRO_5012710944" description="Invertebrate defensins family profile domain-containing protein" evidence="2">
    <location>
        <begin position="19"/>
        <end position="125"/>
    </location>
</feature>
<reference evidence="3" key="2">
    <citation type="submission" date="2017-05" db="UniProtKB">
        <authorList>
            <consortium name="EnsemblMetazoa"/>
        </authorList>
    </citation>
    <scope>IDENTIFICATION</scope>
</reference>
<dbReference type="EnsemblMetazoa" id="XM_019998623.1">
    <property type="protein sequence ID" value="XP_019854182.1"/>
    <property type="gene ID" value="LOC109583333"/>
</dbReference>
<protein>
    <recommendedName>
        <fullName evidence="5">Invertebrate defensins family profile domain-containing protein</fullName>
    </recommendedName>
</protein>
<proteinExistence type="predicted"/>
<dbReference type="AlphaFoldDB" id="A0A1X7UH75"/>
<gene>
    <name evidence="3" type="primary">109583333</name>
</gene>
<evidence type="ECO:0000313" key="3">
    <source>
        <dbReference type="EnsemblMetazoa" id="Aqu2.1.27117_001"/>
    </source>
</evidence>
<evidence type="ECO:0008006" key="5">
    <source>
        <dbReference type="Google" id="ProtNLM"/>
    </source>
</evidence>
<evidence type="ECO:0000256" key="1">
    <source>
        <dbReference type="SAM" id="MobiDB-lite"/>
    </source>
</evidence>
<feature type="region of interest" description="Disordered" evidence="1">
    <location>
        <begin position="21"/>
        <end position="56"/>
    </location>
</feature>
<reference evidence="4" key="1">
    <citation type="journal article" date="2010" name="Nature">
        <title>The Amphimedon queenslandica genome and the evolution of animal complexity.</title>
        <authorList>
            <person name="Srivastava M."/>
            <person name="Simakov O."/>
            <person name="Chapman J."/>
            <person name="Fahey B."/>
            <person name="Gauthier M.E."/>
            <person name="Mitros T."/>
            <person name="Richards G.S."/>
            <person name="Conaco C."/>
            <person name="Dacre M."/>
            <person name="Hellsten U."/>
            <person name="Larroux C."/>
            <person name="Putnam N.H."/>
            <person name="Stanke M."/>
            <person name="Adamska M."/>
            <person name="Darling A."/>
            <person name="Degnan S.M."/>
            <person name="Oakley T.H."/>
            <person name="Plachetzki D.C."/>
            <person name="Zhai Y."/>
            <person name="Adamski M."/>
            <person name="Calcino A."/>
            <person name="Cummins S.F."/>
            <person name="Goodstein D.M."/>
            <person name="Harris C."/>
            <person name="Jackson D.J."/>
            <person name="Leys S.P."/>
            <person name="Shu S."/>
            <person name="Woodcroft B.J."/>
            <person name="Vervoort M."/>
            <person name="Kosik K.S."/>
            <person name="Manning G."/>
            <person name="Degnan B.M."/>
            <person name="Rokhsar D.S."/>
        </authorList>
    </citation>
    <scope>NUCLEOTIDE SEQUENCE [LARGE SCALE GENOMIC DNA]</scope>
</reference>
<dbReference type="InParanoid" id="A0A1X7UH75"/>
<dbReference type="EnsemblMetazoa" id="Aqu2.1.27117_001">
    <property type="protein sequence ID" value="Aqu2.1.27117_001"/>
    <property type="gene ID" value="Aqu2.1.27117"/>
</dbReference>
<accession>A0A1X7UH75</accession>
<organism evidence="3">
    <name type="scientific">Amphimedon queenslandica</name>
    <name type="common">Sponge</name>
    <dbReference type="NCBI Taxonomy" id="400682"/>
    <lineage>
        <taxon>Eukaryota</taxon>
        <taxon>Metazoa</taxon>
        <taxon>Porifera</taxon>
        <taxon>Demospongiae</taxon>
        <taxon>Heteroscleromorpha</taxon>
        <taxon>Haplosclerida</taxon>
        <taxon>Niphatidae</taxon>
        <taxon>Amphimedon</taxon>
    </lineage>
</organism>
<dbReference type="Proteomes" id="UP000007879">
    <property type="component" value="Unassembled WGS sequence"/>
</dbReference>
<dbReference type="KEGG" id="aqu:109583333"/>
<evidence type="ECO:0000256" key="2">
    <source>
        <dbReference type="SAM" id="SignalP"/>
    </source>
</evidence>
<keyword evidence="4" id="KW-1185">Reference proteome</keyword>
<sequence>MKIAVLLVISCFIAAAYSESIKSKGPPPQPPKDEKDSFEAPQFEDDDDNTDLSAMDAEPESKFDEMTINEDICKTTEVQGTSRYFWTDYCRCKRYIHGRCRCRVYRYRIVCSAPRKNICYCRLRC</sequence>
<name>A0A1X7UH75_AMPQE</name>
<evidence type="ECO:0000313" key="4">
    <source>
        <dbReference type="Proteomes" id="UP000007879"/>
    </source>
</evidence>
<feature type="signal peptide" evidence="2">
    <location>
        <begin position="1"/>
        <end position="18"/>
    </location>
</feature>
<keyword evidence="2" id="KW-0732">Signal</keyword>